<dbReference type="InParanoid" id="E9EFP3"/>
<dbReference type="HOGENOM" id="CLU_997764_0_0_1"/>
<dbReference type="PANTHER" id="PTHR24148">
    <property type="entry name" value="ANKYRIN REPEAT DOMAIN-CONTAINING PROTEIN 39 HOMOLOG-RELATED"/>
    <property type="match status" value="1"/>
</dbReference>
<keyword evidence="2" id="KW-1185">Reference proteome</keyword>
<dbReference type="Proteomes" id="UP000002499">
    <property type="component" value="Unassembled WGS sequence"/>
</dbReference>
<accession>E9EFP3</accession>
<dbReference type="EMBL" id="GL698583">
    <property type="protein sequence ID" value="EFY85281.1"/>
    <property type="molecule type" value="Genomic_DNA"/>
</dbReference>
<gene>
    <name evidence="1" type="ORF">MAC_08690</name>
</gene>
<dbReference type="AlphaFoldDB" id="E9EFP3"/>
<sequence>MNLGEWANKAMDPRDRIFAVLSFASDSNELRILPAYTTSCAHVYLQAATEILSRSLTLDIFYAVSSSKNVQGLPSWVPDWSSPNASTFGPRRIGKACAAGILNSSILGGICLLSAATATHWTSCGTCKLLEEATGNACCSEGECLEALWKTPIADCDAYPKPGSTVRPSASETMKRFEALLEQGQTGCTKDDVSASRPFLHIMNLESARRRMFPPVNSVALSVVEFKPPASARPESLWNFRVQKANFRPGVTGVVAVRRRDSHETHNRVSLRIGRIAVF</sequence>
<organism evidence="2">
    <name type="scientific">Metarhizium acridum (strain CQMa 102)</name>
    <dbReference type="NCBI Taxonomy" id="655827"/>
    <lineage>
        <taxon>Eukaryota</taxon>
        <taxon>Fungi</taxon>
        <taxon>Dikarya</taxon>
        <taxon>Ascomycota</taxon>
        <taxon>Pezizomycotina</taxon>
        <taxon>Sordariomycetes</taxon>
        <taxon>Hypocreomycetidae</taxon>
        <taxon>Hypocreales</taxon>
        <taxon>Clavicipitaceae</taxon>
        <taxon>Metarhizium</taxon>
    </lineage>
</organism>
<name>E9EFP3_METAQ</name>
<protein>
    <submittedName>
        <fullName evidence="1">Ankyrin and HET domain protein</fullName>
    </submittedName>
</protein>
<evidence type="ECO:0000313" key="2">
    <source>
        <dbReference type="Proteomes" id="UP000002499"/>
    </source>
</evidence>
<dbReference type="InterPro" id="IPR052895">
    <property type="entry name" value="HetReg/Transcr_Mod"/>
</dbReference>
<proteinExistence type="predicted"/>
<dbReference type="OrthoDB" id="4935458at2759"/>
<reference evidence="1 2" key="1">
    <citation type="journal article" date="2011" name="PLoS Genet.">
        <title>Genome sequencing and comparative transcriptomics of the model entomopathogenic fungi Metarhizium anisopliae and M. acridum.</title>
        <authorList>
            <person name="Gao Q."/>
            <person name="Jin K."/>
            <person name="Ying S.H."/>
            <person name="Zhang Y."/>
            <person name="Xiao G."/>
            <person name="Shang Y."/>
            <person name="Duan Z."/>
            <person name="Hu X."/>
            <person name="Xie X.Q."/>
            <person name="Zhou G."/>
            <person name="Peng G."/>
            <person name="Luo Z."/>
            <person name="Huang W."/>
            <person name="Wang B."/>
            <person name="Fang W."/>
            <person name="Wang S."/>
            <person name="Zhong Y."/>
            <person name="Ma L.J."/>
            <person name="St Leger R.J."/>
            <person name="Zhao G.P."/>
            <person name="Pei Y."/>
            <person name="Feng M.G."/>
            <person name="Xia Y."/>
            <person name="Wang C."/>
        </authorList>
    </citation>
    <scope>NUCLEOTIDE SEQUENCE [LARGE SCALE GENOMIC DNA]</scope>
    <source>
        <strain evidence="1 2">CQMa 102</strain>
    </source>
</reference>
<dbReference type="PANTHER" id="PTHR24148:SF73">
    <property type="entry name" value="HET DOMAIN PROTEIN (AFU_ORTHOLOGUE AFUA_8G01020)"/>
    <property type="match status" value="1"/>
</dbReference>
<evidence type="ECO:0000313" key="1">
    <source>
        <dbReference type="EMBL" id="EFY85281.1"/>
    </source>
</evidence>